<protein>
    <submittedName>
        <fullName evidence="1">Uncharacterized protein</fullName>
    </submittedName>
</protein>
<gene>
    <name evidence="1" type="ORF">L1987_13102</name>
</gene>
<comment type="caution">
    <text evidence="1">The sequence shown here is derived from an EMBL/GenBank/DDBJ whole genome shotgun (WGS) entry which is preliminary data.</text>
</comment>
<evidence type="ECO:0000313" key="2">
    <source>
        <dbReference type="Proteomes" id="UP001056120"/>
    </source>
</evidence>
<dbReference type="Proteomes" id="UP001056120">
    <property type="component" value="Linkage Group LG04"/>
</dbReference>
<proteinExistence type="predicted"/>
<organism evidence="1 2">
    <name type="scientific">Smallanthus sonchifolius</name>
    <dbReference type="NCBI Taxonomy" id="185202"/>
    <lineage>
        <taxon>Eukaryota</taxon>
        <taxon>Viridiplantae</taxon>
        <taxon>Streptophyta</taxon>
        <taxon>Embryophyta</taxon>
        <taxon>Tracheophyta</taxon>
        <taxon>Spermatophyta</taxon>
        <taxon>Magnoliopsida</taxon>
        <taxon>eudicotyledons</taxon>
        <taxon>Gunneridae</taxon>
        <taxon>Pentapetalae</taxon>
        <taxon>asterids</taxon>
        <taxon>campanulids</taxon>
        <taxon>Asterales</taxon>
        <taxon>Asteraceae</taxon>
        <taxon>Asteroideae</taxon>
        <taxon>Heliantheae alliance</taxon>
        <taxon>Millerieae</taxon>
        <taxon>Smallanthus</taxon>
    </lineage>
</organism>
<evidence type="ECO:0000313" key="1">
    <source>
        <dbReference type="EMBL" id="KAI3819276.1"/>
    </source>
</evidence>
<accession>A0ACB9JGI7</accession>
<name>A0ACB9JGI7_9ASTR</name>
<keyword evidence="2" id="KW-1185">Reference proteome</keyword>
<reference evidence="2" key="1">
    <citation type="journal article" date="2022" name="Mol. Ecol. Resour.">
        <title>The genomes of chicory, endive, great burdock and yacon provide insights into Asteraceae palaeo-polyploidization history and plant inulin production.</title>
        <authorList>
            <person name="Fan W."/>
            <person name="Wang S."/>
            <person name="Wang H."/>
            <person name="Wang A."/>
            <person name="Jiang F."/>
            <person name="Liu H."/>
            <person name="Zhao H."/>
            <person name="Xu D."/>
            <person name="Zhang Y."/>
        </authorList>
    </citation>
    <scope>NUCLEOTIDE SEQUENCE [LARGE SCALE GENOMIC DNA]</scope>
    <source>
        <strain evidence="2">cv. Yunnan</strain>
    </source>
</reference>
<dbReference type="EMBL" id="CM042021">
    <property type="protein sequence ID" value="KAI3819276.1"/>
    <property type="molecule type" value="Genomic_DNA"/>
</dbReference>
<sequence length="80" mass="8770">MAVIDYVGSCPHHRVLSQPSSYLTVPAVFIGFRRLLHRACRPFFPQPRQTLLAPPSSSPPFSALVYSTAAIGLSLHDKPP</sequence>
<reference evidence="1 2" key="2">
    <citation type="journal article" date="2022" name="Mol. Ecol. Resour.">
        <title>The genomes of chicory, endive, great burdock and yacon provide insights into Asteraceae paleo-polyploidization history and plant inulin production.</title>
        <authorList>
            <person name="Fan W."/>
            <person name="Wang S."/>
            <person name="Wang H."/>
            <person name="Wang A."/>
            <person name="Jiang F."/>
            <person name="Liu H."/>
            <person name="Zhao H."/>
            <person name="Xu D."/>
            <person name="Zhang Y."/>
        </authorList>
    </citation>
    <scope>NUCLEOTIDE SEQUENCE [LARGE SCALE GENOMIC DNA]</scope>
    <source>
        <strain evidence="2">cv. Yunnan</strain>
        <tissue evidence="1">Leaves</tissue>
    </source>
</reference>